<reference evidence="1 6" key="2">
    <citation type="journal article" date="2019" name="Nat. Med.">
        <title>A library of human gut bacterial isolates paired with longitudinal multiomics data enables mechanistic microbiome research.</title>
        <authorList>
            <person name="Poyet M."/>
            <person name="Groussin M."/>
            <person name="Gibbons S.M."/>
            <person name="Avila-Pacheco J."/>
            <person name="Jiang X."/>
            <person name="Kearney S.M."/>
            <person name="Perrotta A.R."/>
            <person name="Berdy B."/>
            <person name="Zhao S."/>
            <person name="Lieberman T.D."/>
            <person name="Swanson P.K."/>
            <person name="Smith M."/>
            <person name="Roesemann S."/>
            <person name="Alexander J.E."/>
            <person name="Rich S.A."/>
            <person name="Livny J."/>
            <person name="Vlamakis H."/>
            <person name="Clish C."/>
            <person name="Bullock K."/>
            <person name="Deik A."/>
            <person name="Scott J."/>
            <person name="Pierce K.A."/>
            <person name="Xavier R.J."/>
            <person name="Alm E.J."/>
        </authorList>
    </citation>
    <scope>NUCLEOTIDE SEQUENCE [LARGE SCALE GENOMIC DNA]</scope>
    <source>
        <strain evidence="1 6">BIOML-A1</strain>
    </source>
</reference>
<dbReference type="Proteomes" id="UP000291917">
    <property type="component" value="Unassembled WGS sequence"/>
</dbReference>
<keyword evidence="3" id="KW-0808">Transferase</keyword>
<dbReference type="Proteomes" id="UP000335496">
    <property type="component" value="Unassembled WGS sequence"/>
</dbReference>
<proteinExistence type="predicted"/>
<dbReference type="OrthoDB" id="9815559at2"/>
<keyword evidence="3" id="KW-0548">Nucleotidyltransferase</keyword>
<dbReference type="InterPro" id="IPR029044">
    <property type="entry name" value="Nucleotide-diphossugar_trans"/>
</dbReference>
<reference evidence="3 4" key="1">
    <citation type="submission" date="2018-06" db="EMBL/GenBank/DDBJ databases">
        <authorList>
            <consortium name="Pathogen Informatics"/>
            <person name="Doyle S."/>
        </authorList>
    </citation>
    <scope>NUCLEOTIDE SEQUENCE [LARGE SCALE GENOMIC DNA]</scope>
    <source>
        <strain evidence="3 4">NCTC11155</strain>
    </source>
</reference>
<dbReference type="Pfam" id="PF02348">
    <property type="entry name" value="CTP_transf_3"/>
    <property type="match status" value="1"/>
</dbReference>
<dbReference type="GeneID" id="93069220"/>
<evidence type="ECO:0000313" key="4">
    <source>
        <dbReference type="Proteomes" id="UP000254424"/>
    </source>
</evidence>
<sequence length="250" mass="28750">MRDGIIIQARTGSTRLHNKILLPFYGEQRIIDILIGNIKQACAGKTIVLATTDRPQDGILEEVAREAGICCYRGDENNVLDRFVQAAAEFNLDRFIRVCSDNPFLRPDTFPAFFREHDARPADYIAYGFADGRPTIKSHLGLFAELTTTDALRRAAAATQEKLYIEHVTIYLYTHPEVFSVRLLPLPDELEGRLDLRFTLDTMEDFTLLQELYAAFYEQTDRSIHALLRLVEKHPEYRVRMLENIARNEK</sequence>
<dbReference type="GO" id="GO:0005829">
    <property type="term" value="C:cytosol"/>
    <property type="evidence" value="ECO:0007669"/>
    <property type="project" value="TreeGrafter"/>
</dbReference>
<evidence type="ECO:0000313" key="5">
    <source>
        <dbReference type="Proteomes" id="UP000291917"/>
    </source>
</evidence>
<dbReference type="Proteomes" id="UP000254424">
    <property type="component" value="Unassembled WGS sequence"/>
</dbReference>
<dbReference type="InterPro" id="IPR003329">
    <property type="entry name" value="Cytidylyl_trans"/>
</dbReference>
<dbReference type="PANTHER" id="PTHR42866">
    <property type="entry name" value="3-DEOXY-MANNO-OCTULOSONATE CYTIDYLYLTRANSFERASE"/>
    <property type="match status" value="1"/>
</dbReference>
<dbReference type="RefSeq" id="WP_004291626.1">
    <property type="nucleotide sequence ID" value="NZ_CABKNQ010000017.1"/>
</dbReference>
<dbReference type="Gene3D" id="3.90.550.10">
    <property type="entry name" value="Spore Coat Polysaccharide Biosynthesis Protein SpsA, Chain A"/>
    <property type="match status" value="1"/>
</dbReference>
<accession>A0A380ZAG0</accession>
<dbReference type="STRING" id="483216.BACEGG_03153"/>
<keyword evidence="6" id="KW-1185">Reference proteome</keyword>
<dbReference type="EC" id="2.7.7.38" evidence="3"/>
<protein>
    <submittedName>
        <fullName evidence="1">Aminotransferase</fullName>
    </submittedName>
    <submittedName>
        <fullName evidence="3">Polysaccharide biosynthesis protein</fullName>
        <ecNumber evidence="3">2.7.7.38</ecNumber>
    </submittedName>
</protein>
<dbReference type="PANTHER" id="PTHR42866:SF1">
    <property type="entry name" value="SPORE COAT POLYSACCHARIDE BIOSYNTHESIS PROTEIN SPSF"/>
    <property type="match status" value="1"/>
</dbReference>
<reference evidence="2 5" key="3">
    <citation type="journal article" date="2019" name="Science, e1252229">
        <title>Invertible promoters mediate bacterial phase variation, antibiotic resistance, and host adaptation in the gut.</title>
        <authorList>
            <person name="Jiang X."/>
            <person name="Hall A.B."/>
            <person name="Arthur T.D."/>
            <person name="Plichta D.R."/>
            <person name="Covington C.T."/>
            <person name="Poyet M."/>
            <person name="Crothers J."/>
            <person name="Moses P.L."/>
            <person name="Tolonen A.C."/>
            <person name="Vlamakis H."/>
            <person name="Alm E.J."/>
            <person name="Xavier R.J."/>
        </authorList>
    </citation>
    <scope>NUCLEOTIDE SEQUENCE [LARGE SCALE GENOMIC DNA]</scope>
    <source>
        <strain evidence="5">bj_0095</strain>
        <strain evidence="2">Bj_0095</strain>
    </source>
</reference>
<organism evidence="3 4">
    <name type="scientific">Bacteroides eggerthii</name>
    <dbReference type="NCBI Taxonomy" id="28111"/>
    <lineage>
        <taxon>Bacteria</taxon>
        <taxon>Pseudomonadati</taxon>
        <taxon>Bacteroidota</taxon>
        <taxon>Bacteroidia</taxon>
        <taxon>Bacteroidales</taxon>
        <taxon>Bacteroidaceae</taxon>
        <taxon>Bacteroides</taxon>
    </lineage>
</organism>
<dbReference type="EMBL" id="VVZX01000004">
    <property type="protein sequence ID" value="KAA5275959.1"/>
    <property type="molecule type" value="Genomic_DNA"/>
</dbReference>
<evidence type="ECO:0000313" key="2">
    <source>
        <dbReference type="EMBL" id="RYT77288.1"/>
    </source>
</evidence>
<dbReference type="AlphaFoldDB" id="A0A380ZAG0"/>
<dbReference type="SUPFAM" id="SSF53448">
    <property type="entry name" value="Nucleotide-diphospho-sugar transferases"/>
    <property type="match status" value="1"/>
</dbReference>
<keyword evidence="1" id="KW-0032">Aminotransferase</keyword>
<gene>
    <name evidence="3" type="primary">kpsU_2</name>
    <name evidence="2" type="ORF">EAJ03_04530</name>
    <name evidence="1" type="ORF">F2Z23_04530</name>
    <name evidence="3" type="ORF">NCTC11155_02464</name>
</gene>
<evidence type="ECO:0000313" key="3">
    <source>
        <dbReference type="EMBL" id="SUV43075.1"/>
    </source>
</evidence>
<evidence type="ECO:0000313" key="1">
    <source>
        <dbReference type="EMBL" id="KAA5275959.1"/>
    </source>
</evidence>
<name>A0A380ZAG0_9BACE</name>
<dbReference type="GO" id="GO:0008690">
    <property type="term" value="F:3-deoxy-manno-octulosonate cytidylyltransferase activity"/>
    <property type="evidence" value="ECO:0007669"/>
    <property type="project" value="UniProtKB-EC"/>
</dbReference>
<dbReference type="EMBL" id="RCXL01000004">
    <property type="protein sequence ID" value="RYT77288.1"/>
    <property type="molecule type" value="Genomic_DNA"/>
</dbReference>
<dbReference type="GO" id="GO:0008483">
    <property type="term" value="F:transaminase activity"/>
    <property type="evidence" value="ECO:0007669"/>
    <property type="project" value="UniProtKB-KW"/>
</dbReference>
<evidence type="ECO:0000313" key="6">
    <source>
        <dbReference type="Proteomes" id="UP000335496"/>
    </source>
</evidence>
<dbReference type="EMBL" id="UFSX01000002">
    <property type="protein sequence ID" value="SUV43075.1"/>
    <property type="molecule type" value="Genomic_DNA"/>
</dbReference>